<dbReference type="RefSeq" id="WP_094269567.1">
    <property type="nucleotide sequence ID" value="NZ_NOIH01000032.1"/>
</dbReference>
<sequence length="80" mass="9811">MNRIRHRLEGERNLRVRYIAPVRYNQIRGPFRVSIALEAPIIEWGRNRERWCFMHDLDDRSLVRLMDDFRAVSEERRSVD</sequence>
<proteinExistence type="predicted"/>
<dbReference type="Proteomes" id="UP000215181">
    <property type="component" value="Unassembled WGS sequence"/>
</dbReference>
<protein>
    <recommendedName>
        <fullName evidence="3">WYL domain-containing protein</fullName>
    </recommendedName>
</protein>
<dbReference type="AlphaFoldDB" id="A0A235EUE8"/>
<keyword evidence="2" id="KW-1185">Reference proteome</keyword>
<evidence type="ECO:0000313" key="1">
    <source>
        <dbReference type="EMBL" id="OYD52639.1"/>
    </source>
</evidence>
<comment type="caution">
    <text evidence="1">The sequence shown here is derived from an EMBL/GenBank/DDBJ whole genome shotgun (WGS) entry which is preliminary data.</text>
</comment>
<name>A0A235EUE8_9RHOO</name>
<gene>
    <name evidence="1" type="ORF">CGK74_16850</name>
</gene>
<accession>A0A235EUE8</accession>
<organism evidence="1 2">
    <name type="scientific">Thauera propionica</name>
    <dbReference type="NCBI Taxonomy" id="2019431"/>
    <lineage>
        <taxon>Bacteria</taxon>
        <taxon>Pseudomonadati</taxon>
        <taxon>Pseudomonadota</taxon>
        <taxon>Betaproteobacteria</taxon>
        <taxon>Rhodocyclales</taxon>
        <taxon>Zoogloeaceae</taxon>
        <taxon>Thauera</taxon>
    </lineage>
</organism>
<evidence type="ECO:0000313" key="2">
    <source>
        <dbReference type="Proteomes" id="UP000215181"/>
    </source>
</evidence>
<reference evidence="1 2" key="1">
    <citation type="submission" date="2017-07" db="EMBL/GenBank/DDBJ databases">
        <title>Thauera sp. KNDSS-Mac4 genome sequence and assembly.</title>
        <authorList>
            <person name="Mayilraj S."/>
        </authorList>
    </citation>
    <scope>NUCLEOTIDE SEQUENCE [LARGE SCALE GENOMIC DNA]</scope>
    <source>
        <strain evidence="1 2">KNDSS-Mac4</strain>
    </source>
</reference>
<evidence type="ECO:0008006" key="3">
    <source>
        <dbReference type="Google" id="ProtNLM"/>
    </source>
</evidence>
<dbReference type="EMBL" id="NOIH01000032">
    <property type="protein sequence ID" value="OYD52639.1"/>
    <property type="molecule type" value="Genomic_DNA"/>
</dbReference>